<comment type="caution">
    <text evidence="6">The sequence shown here is derived from an EMBL/GenBank/DDBJ whole genome shotgun (WGS) entry which is preliminary data.</text>
</comment>
<feature type="region of interest" description="Disordered" evidence="3">
    <location>
        <begin position="599"/>
        <end position="623"/>
    </location>
</feature>
<organism evidence="6 7">
    <name type="scientific">Pseudofulvimonas gallinarii</name>
    <dbReference type="NCBI Taxonomy" id="634155"/>
    <lineage>
        <taxon>Bacteria</taxon>
        <taxon>Pseudomonadati</taxon>
        <taxon>Pseudomonadota</taxon>
        <taxon>Gammaproteobacteria</taxon>
        <taxon>Lysobacterales</taxon>
        <taxon>Rhodanobacteraceae</taxon>
        <taxon>Pseudofulvimonas</taxon>
    </lineage>
</organism>
<dbReference type="InterPro" id="IPR016035">
    <property type="entry name" value="Acyl_Trfase/lysoPLipase"/>
</dbReference>
<gene>
    <name evidence="6" type="ORF">EDC25_103179</name>
</gene>
<dbReference type="PROSITE" id="PS51635">
    <property type="entry name" value="PNPLA"/>
    <property type="match status" value="1"/>
</dbReference>
<sequence length="623" mass="69531">MLPDGALPTECDLVMKGGITSGIVYPRAIAEFARRFRLRSIGGASAGAIAAAAAAAAQYGRNNGCDRFDELEQLPEWLAGDEGMPHTRLLRLFQPRQRLRPLYRWLLGGLSESTYSRWRTALRWALLAARRFPLPALAGLVIALAMVAGLRGCAGLPLWPSSHTGVVLLGVLGVLALMLGGCAGVLRALTRTVPRHFYGICDGMPHDADRAPALTPWLHGLLQRLAGRDRGGAPLTFGDLWGPAGTPRGRRRHPGATRTSARDIDLRVMTTALSQGRPYSLPFEPKDRFHFDETEFRQLFPADVVDWLLAHPAAVRDARMRLPGLHPLPEMEHLPILVAARMSLSFPLLVCAVPLYRCHPVTRERERVWFSDGGLCSNFPVHYFDAPLPSRPTFAINLTDDVFLPRDREPAEPDDFVFVPEHNAGGQDHHVVDLEPKGRPRLGGFIGALLETLHNWTDNTQLRVPGFRDRVAHVRLRRNEGGLNLRMQRELILQLAERGRHAAKRLVGAFFPRAEYEHDTTWQNHRWVRFRTSFTLLEEALAGVLASHRRFEGQDTSIEALHAEPPSYPYTPQQAQRSLAAYGKIIALAHELARLRGRRGSVFDPPSSPAPKPRSQLRIRPRM</sequence>
<feature type="short sequence motif" description="GXSXG" evidence="2">
    <location>
        <begin position="43"/>
        <end position="47"/>
    </location>
</feature>
<evidence type="ECO:0000313" key="7">
    <source>
        <dbReference type="Proteomes" id="UP000294599"/>
    </source>
</evidence>
<evidence type="ECO:0000313" key="6">
    <source>
        <dbReference type="EMBL" id="TCT00411.1"/>
    </source>
</evidence>
<keyword evidence="2" id="KW-0442">Lipid degradation</keyword>
<comment type="caution">
    <text evidence="2">Lacks conserved residue(s) required for the propagation of feature annotation.</text>
</comment>
<feature type="active site" description="Proton acceptor" evidence="2">
    <location>
        <position position="372"/>
    </location>
</feature>
<dbReference type="RefSeq" id="WP_123522444.1">
    <property type="nucleotide sequence ID" value="NZ_JBHLWF010000020.1"/>
</dbReference>
<dbReference type="SUPFAM" id="SSF52151">
    <property type="entry name" value="FabD/lysophospholipase-like"/>
    <property type="match status" value="1"/>
</dbReference>
<accession>A0A4R3LKJ8</accession>
<evidence type="ECO:0000256" key="4">
    <source>
        <dbReference type="SAM" id="Phobius"/>
    </source>
</evidence>
<evidence type="ECO:0000259" key="5">
    <source>
        <dbReference type="PROSITE" id="PS51635"/>
    </source>
</evidence>
<feature type="transmembrane region" description="Helical" evidence="4">
    <location>
        <begin position="132"/>
        <end position="159"/>
    </location>
</feature>
<name>A0A4R3LKJ8_9GAMM</name>
<dbReference type="GO" id="GO:0016042">
    <property type="term" value="P:lipid catabolic process"/>
    <property type="evidence" value="ECO:0007669"/>
    <property type="project" value="UniProtKB-UniRule"/>
</dbReference>
<dbReference type="Gene3D" id="3.40.1090.10">
    <property type="entry name" value="Cytosolic phospholipase A2 catalytic domain"/>
    <property type="match status" value="1"/>
</dbReference>
<keyword evidence="4" id="KW-0812">Transmembrane</keyword>
<keyword evidence="4" id="KW-1133">Transmembrane helix</keyword>
<dbReference type="GO" id="GO:0016787">
    <property type="term" value="F:hydrolase activity"/>
    <property type="evidence" value="ECO:0007669"/>
    <property type="project" value="UniProtKB-UniRule"/>
</dbReference>
<dbReference type="Proteomes" id="UP000294599">
    <property type="component" value="Unassembled WGS sequence"/>
</dbReference>
<protein>
    <submittedName>
        <fullName evidence="6">Patatin-like phospholipase</fullName>
    </submittedName>
</protein>
<feature type="transmembrane region" description="Helical" evidence="4">
    <location>
        <begin position="165"/>
        <end position="186"/>
    </location>
</feature>
<evidence type="ECO:0000256" key="3">
    <source>
        <dbReference type="SAM" id="MobiDB-lite"/>
    </source>
</evidence>
<evidence type="ECO:0000256" key="2">
    <source>
        <dbReference type="PROSITE-ProRule" id="PRU01161"/>
    </source>
</evidence>
<feature type="domain" description="PNPLA" evidence="5">
    <location>
        <begin position="13"/>
        <end position="385"/>
    </location>
</feature>
<keyword evidence="2" id="KW-0378">Hydrolase</keyword>
<dbReference type="EMBL" id="SMAF01000003">
    <property type="protein sequence ID" value="TCT00411.1"/>
    <property type="molecule type" value="Genomic_DNA"/>
</dbReference>
<feature type="active site" description="Nucleophile" evidence="2">
    <location>
        <position position="45"/>
    </location>
</feature>
<proteinExistence type="predicted"/>
<keyword evidence="4" id="KW-0472">Membrane</keyword>
<reference evidence="6 7" key="1">
    <citation type="submission" date="2019-03" db="EMBL/GenBank/DDBJ databases">
        <title>Genomic Encyclopedia of Type Strains, Phase IV (KMG-IV): sequencing the most valuable type-strain genomes for metagenomic binning, comparative biology and taxonomic classification.</title>
        <authorList>
            <person name="Goeker M."/>
        </authorList>
    </citation>
    <scope>NUCLEOTIDE SEQUENCE [LARGE SCALE GENOMIC DNA]</scope>
    <source>
        <strain evidence="6 7">DSM 21944</strain>
    </source>
</reference>
<keyword evidence="7" id="KW-1185">Reference proteome</keyword>
<dbReference type="InterPro" id="IPR002641">
    <property type="entry name" value="PNPLA_dom"/>
</dbReference>
<feature type="region of interest" description="Disordered" evidence="3">
    <location>
        <begin position="241"/>
        <end position="260"/>
    </location>
</feature>
<dbReference type="AlphaFoldDB" id="A0A4R3LKJ8"/>
<feature type="short sequence motif" description="DGA/G" evidence="2">
    <location>
        <begin position="372"/>
        <end position="374"/>
    </location>
</feature>
<dbReference type="OrthoDB" id="9770965at2"/>
<evidence type="ECO:0000256" key="1">
    <source>
        <dbReference type="ARBA" id="ARBA00023098"/>
    </source>
</evidence>
<keyword evidence="1 2" id="KW-0443">Lipid metabolism</keyword>